<dbReference type="Proteomes" id="UP000485058">
    <property type="component" value="Unassembled WGS sequence"/>
</dbReference>
<proteinExistence type="predicted"/>
<accession>A0A6A0ABL8</accession>
<sequence length="68" mass="7287">MFANGWNVTLTSYQDPYSNVLSSSSYGATLSSNESVAVTQDVRIKPDIVTPGTLLSAFGNDGWGKLWA</sequence>
<dbReference type="EMBL" id="BLLF01004723">
    <property type="protein sequence ID" value="GFH30135.1"/>
    <property type="molecule type" value="Genomic_DNA"/>
</dbReference>
<dbReference type="AlphaFoldDB" id="A0A6A0ABL8"/>
<protein>
    <submittedName>
        <fullName evidence="1">Uncharacterized protein</fullName>
    </submittedName>
</protein>
<reference evidence="1 2" key="1">
    <citation type="submission" date="2020-02" db="EMBL/GenBank/DDBJ databases">
        <title>Draft genome sequence of Haematococcus lacustris strain NIES-144.</title>
        <authorList>
            <person name="Morimoto D."/>
            <person name="Nakagawa S."/>
            <person name="Yoshida T."/>
            <person name="Sawayama S."/>
        </authorList>
    </citation>
    <scope>NUCLEOTIDE SEQUENCE [LARGE SCALE GENOMIC DNA]</scope>
    <source>
        <strain evidence="1 2">NIES-144</strain>
    </source>
</reference>
<gene>
    <name evidence="1" type="ORF">HaLaN_28926</name>
</gene>
<evidence type="ECO:0000313" key="1">
    <source>
        <dbReference type="EMBL" id="GFH30135.1"/>
    </source>
</evidence>
<name>A0A6A0ABL8_HAELA</name>
<keyword evidence="2" id="KW-1185">Reference proteome</keyword>
<evidence type="ECO:0000313" key="2">
    <source>
        <dbReference type="Proteomes" id="UP000485058"/>
    </source>
</evidence>
<organism evidence="1 2">
    <name type="scientific">Haematococcus lacustris</name>
    <name type="common">Green alga</name>
    <name type="synonym">Haematococcus pluvialis</name>
    <dbReference type="NCBI Taxonomy" id="44745"/>
    <lineage>
        <taxon>Eukaryota</taxon>
        <taxon>Viridiplantae</taxon>
        <taxon>Chlorophyta</taxon>
        <taxon>core chlorophytes</taxon>
        <taxon>Chlorophyceae</taxon>
        <taxon>CS clade</taxon>
        <taxon>Chlamydomonadales</taxon>
        <taxon>Haematococcaceae</taxon>
        <taxon>Haematococcus</taxon>
    </lineage>
</organism>
<comment type="caution">
    <text evidence="1">The sequence shown here is derived from an EMBL/GenBank/DDBJ whole genome shotgun (WGS) entry which is preliminary data.</text>
</comment>